<feature type="region of interest" description="Disordered" evidence="1">
    <location>
        <begin position="151"/>
        <end position="193"/>
    </location>
</feature>
<comment type="caution">
    <text evidence="2">The sequence shown here is derived from an EMBL/GenBank/DDBJ whole genome shotgun (WGS) entry which is preliminary data.</text>
</comment>
<dbReference type="AlphaFoldDB" id="A0A918LT56"/>
<dbReference type="SUPFAM" id="SSF53474">
    <property type="entry name" value="alpha/beta-Hydrolases"/>
    <property type="match status" value="1"/>
</dbReference>
<evidence type="ECO:0000313" key="2">
    <source>
        <dbReference type="EMBL" id="GGT46248.1"/>
    </source>
</evidence>
<accession>A0A918LT56</accession>
<dbReference type="EMBL" id="BMQQ01000018">
    <property type="protein sequence ID" value="GGT46248.1"/>
    <property type="molecule type" value="Genomic_DNA"/>
</dbReference>
<gene>
    <name evidence="2" type="ORF">GCM10014713_45270</name>
</gene>
<reference evidence="2" key="2">
    <citation type="submission" date="2020-09" db="EMBL/GenBank/DDBJ databases">
        <authorList>
            <person name="Sun Q."/>
            <person name="Ohkuma M."/>
        </authorList>
    </citation>
    <scope>NUCLEOTIDE SEQUENCE</scope>
    <source>
        <strain evidence="2">JCM 3172</strain>
    </source>
</reference>
<name>A0A918LT56_9ACTN</name>
<reference evidence="2" key="1">
    <citation type="journal article" date="2014" name="Int. J. Syst. Evol. Microbiol.">
        <title>Complete genome sequence of Corynebacterium casei LMG S-19264T (=DSM 44701T), isolated from a smear-ripened cheese.</title>
        <authorList>
            <consortium name="US DOE Joint Genome Institute (JGI-PGF)"/>
            <person name="Walter F."/>
            <person name="Albersmeier A."/>
            <person name="Kalinowski J."/>
            <person name="Ruckert C."/>
        </authorList>
    </citation>
    <scope>NUCLEOTIDE SEQUENCE</scope>
    <source>
        <strain evidence="2">JCM 3172</strain>
    </source>
</reference>
<feature type="compositionally biased region" description="Polar residues" evidence="1">
    <location>
        <begin position="173"/>
        <end position="193"/>
    </location>
</feature>
<keyword evidence="3" id="KW-1185">Reference proteome</keyword>
<organism evidence="2 3">
    <name type="scientific">Streptomyces purpureus</name>
    <dbReference type="NCBI Taxonomy" id="1951"/>
    <lineage>
        <taxon>Bacteria</taxon>
        <taxon>Bacillati</taxon>
        <taxon>Actinomycetota</taxon>
        <taxon>Actinomycetes</taxon>
        <taxon>Kitasatosporales</taxon>
        <taxon>Streptomycetaceae</taxon>
        <taxon>Streptomyces</taxon>
    </lineage>
</organism>
<dbReference type="Proteomes" id="UP000619486">
    <property type="component" value="Unassembled WGS sequence"/>
</dbReference>
<dbReference type="Gene3D" id="3.40.50.1820">
    <property type="entry name" value="alpha/beta hydrolase"/>
    <property type="match status" value="1"/>
</dbReference>
<dbReference type="InterPro" id="IPR029058">
    <property type="entry name" value="AB_hydrolase_fold"/>
</dbReference>
<sequence>MGARCAGITVPLDYGDPDGRTTVVAVSRVAATDTAHRIGTMVLVAGGPGDSALQNGSEPPAAMAGIASRFDVVGYDPRFVGRSAPLDCRWPTGHALRSAGLTRRSFERQVAFQRDLADRCLRTRSDLLPYATTRNTARDLDIVRGVLGNAGSRTTASPTRPIWAPSTPRCSPAASTVPSSTGPWTRCATTHGS</sequence>
<evidence type="ECO:0000313" key="3">
    <source>
        <dbReference type="Proteomes" id="UP000619486"/>
    </source>
</evidence>
<protein>
    <submittedName>
        <fullName evidence="2">Uncharacterized protein</fullName>
    </submittedName>
</protein>
<evidence type="ECO:0000256" key="1">
    <source>
        <dbReference type="SAM" id="MobiDB-lite"/>
    </source>
</evidence>
<proteinExistence type="predicted"/>